<evidence type="ECO:0000259" key="8">
    <source>
        <dbReference type="PROSITE" id="PS50850"/>
    </source>
</evidence>
<dbReference type="RefSeq" id="WP_201637889.1">
    <property type="nucleotide sequence ID" value="NZ_JAEQNB010000007.1"/>
</dbReference>
<proteinExistence type="predicted"/>
<evidence type="ECO:0000256" key="5">
    <source>
        <dbReference type="ARBA" id="ARBA00022989"/>
    </source>
</evidence>
<dbReference type="EMBL" id="JAEQNB010000007">
    <property type="protein sequence ID" value="MBL0388890.1"/>
    <property type="molecule type" value="Genomic_DNA"/>
</dbReference>
<dbReference type="Gene3D" id="1.20.1250.20">
    <property type="entry name" value="MFS general substrate transporter like domains"/>
    <property type="match status" value="2"/>
</dbReference>
<name>A0ABS1JFA0_9BACL</name>
<feature type="domain" description="Major facilitator superfamily (MFS) profile" evidence="8">
    <location>
        <begin position="7"/>
        <end position="405"/>
    </location>
</feature>
<reference evidence="9 10" key="1">
    <citation type="submission" date="2021-01" db="EMBL/GenBank/DDBJ databases">
        <title>Tumebacillus sp. strain ITR2 16S ribosomal RNA gene Genome sequencing and assembly.</title>
        <authorList>
            <person name="Kang M."/>
        </authorList>
    </citation>
    <scope>NUCLEOTIDE SEQUENCE [LARGE SCALE GENOMIC DNA]</scope>
    <source>
        <strain evidence="9 10">ITR2</strain>
    </source>
</reference>
<feature type="transmembrane region" description="Helical" evidence="7">
    <location>
        <begin position="351"/>
        <end position="373"/>
    </location>
</feature>
<evidence type="ECO:0000256" key="4">
    <source>
        <dbReference type="ARBA" id="ARBA00022692"/>
    </source>
</evidence>
<dbReference type="InterPro" id="IPR001958">
    <property type="entry name" value="Tet-R_TetA/multi-R_MdtG-like"/>
</dbReference>
<dbReference type="InterPro" id="IPR011701">
    <property type="entry name" value="MFS"/>
</dbReference>
<feature type="transmembrane region" description="Helical" evidence="7">
    <location>
        <begin position="224"/>
        <end position="247"/>
    </location>
</feature>
<dbReference type="PANTHER" id="PTHR43414:SF6">
    <property type="entry name" value="MULTIDRUG RESISTANCE PROTEIN MDTG"/>
    <property type="match status" value="1"/>
</dbReference>
<evidence type="ECO:0000313" key="10">
    <source>
        <dbReference type="Proteomes" id="UP000602284"/>
    </source>
</evidence>
<evidence type="ECO:0000256" key="1">
    <source>
        <dbReference type="ARBA" id="ARBA00004651"/>
    </source>
</evidence>
<organism evidence="9 10">
    <name type="scientific">Tumebacillus amylolyticus</name>
    <dbReference type="NCBI Taxonomy" id="2801339"/>
    <lineage>
        <taxon>Bacteria</taxon>
        <taxon>Bacillati</taxon>
        <taxon>Bacillota</taxon>
        <taxon>Bacilli</taxon>
        <taxon>Bacillales</taxon>
        <taxon>Alicyclobacillaceae</taxon>
        <taxon>Tumebacillus</taxon>
    </lineage>
</organism>
<keyword evidence="10" id="KW-1185">Reference proteome</keyword>
<evidence type="ECO:0000313" key="9">
    <source>
        <dbReference type="EMBL" id="MBL0388890.1"/>
    </source>
</evidence>
<dbReference type="InterPro" id="IPR020846">
    <property type="entry name" value="MFS_dom"/>
</dbReference>
<dbReference type="InterPro" id="IPR036259">
    <property type="entry name" value="MFS_trans_sf"/>
</dbReference>
<feature type="transmembrane region" description="Helical" evidence="7">
    <location>
        <begin position="289"/>
        <end position="307"/>
    </location>
</feature>
<dbReference type="SUPFAM" id="SSF103473">
    <property type="entry name" value="MFS general substrate transporter"/>
    <property type="match status" value="1"/>
</dbReference>
<comment type="subcellular location">
    <subcellularLocation>
        <location evidence="1">Cell membrane</location>
        <topology evidence="1">Multi-pass membrane protein</topology>
    </subcellularLocation>
</comment>
<feature type="transmembrane region" description="Helical" evidence="7">
    <location>
        <begin position="12"/>
        <end position="33"/>
    </location>
</feature>
<feature type="transmembrane region" description="Helical" evidence="7">
    <location>
        <begin position="132"/>
        <end position="153"/>
    </location>
</feature>
<feature type="transmembrane region" description="Helical" evidence="7">
    <location>
        <begin position="103"/>
        <end position="125"/>
    </location>
</feature>
<dbReference type="PANTHER" id="PTHR43414">
    <property type="entry name" value="MULTIDRUG RESISTANCE PROTEIN MDTG"/>
    <property type="match status" value="1"/>
</dbReference>
<feature type="transmembrane region" description="Helical" evidence="7">
    <location>
        <begin position="259"/>
        <end position="277"/>
    </location>
</feature>
<feature type="transmembrane region" description="Helical" evidence="7">
    <location>
        <begin position="78"/>
        <end position="97"/>
    </location>
</feature>
<evidence type="ECO:0000256" key="3">
    <source>
        <dbReference type="ARBA" id="ARBA00022475"/>
    </source>
</evidence>
<feature type="transmembrane region" description="Helical" evidence="7">
    <location>
        <begin position="165"/>
        <end position="185"/>
    </location>
</feature>
<feature type="transmembrane region" description="Helical" evidence="7">
    <location>
        <begin position="45"/>
        <end position="66"/>
    </location>
</feature>
<keyword evidence="5 7" id="KW-1133">Transmembrane helix</keyword>
<feature type="transmembrane region" description="Helical" evidence="7">
    <location>
        <begin position="379"/>
        <end position="401"/>
    </location>
</feature>
<comment type="caution">
    <text evidence="9">The sequence shown here is derived from an EMBL/GenBank/DDBJ whole genome shotgun (WGS) entry which is preliminary data.</text>
</comment>
<sequence>MQLWKRNLLVLWFANFTVMAGMSLVMPFLPLYIKDLGVTDPEELTKWAGLVFSATFMASAIFAPIWGALSDKTGRKVMLLRSSLGMAVVMALMGFTTDVTQLFFLRLAMGVVSGFIPAAVSLMATNTPKEHVGYALGTLATGGVSGQIIGPLMGGVLANFLGFRHVFLVTAGLLLTATLIVFLLVKEEFKVPAKKADVAANGLTPAKKSRLGGLVTEIRKLKPVWPMFVVAFLITFSMMMIDPLMSVYVSQLSPNSQNVALLAGMVTASTGLANILFSPRLGKLGDRIGYKRVLLLALCGAALMYLPQAFVTAPWQLMICRFGLGMCMGGLMPQVNSLLRSVAPTEMQGRIFGYSTSAMFIGNLCGPNVGGYIGGHFGISTLFFVSCTFLLVNAVWLRFVVPDPRPELVKTA</sequence>
<keyword evidence="3" id="KW-1003">Cell membrane</keyword>
<protein>
    <submittedName>
        <fullName evidence="9">MFS transporter</fullName>
    </submittedName>
</protein>
<accession>A0ABS1JFA0</accession>
<dbReference type="Pfam" id="PF07690">
    <property type="entry name" value="MFS_1"/>
    <property type="match status" value="2"/>
</dbReference>
<keyword evidence="4 7" id="KW-0812">Transmembrane</keyword>
<keyword evidence="6 7" id="KW-0472">Membrane</keyword>
<evidence type="ECO:0000256" key="7">
    <source>
        <dbReference type="SAM" id="Phobius"/>
    </source>
</evidence>
<keyword evidence="2" id="KW-0813">Transport</keyword>
<dbReference type="Proteomes" id="UP000602284">
    <property type="component" value="Unassembled WGS sequence"/>
</dbReference>
<dbReference type="PROSITE" id="PS50850">
    <property type="entry name" value="MFS"/>
    <property type="match status" value="1"/>
</dbReference>
<feature type="transmembrane region" description="Helical" evidence="7">
    <location>
        <begin position="313"/>
        <end position="331"/>
    </location>
</feature>
<evidence type="ECO:0000256" key="2">
    <source>
        <dbReference type="ARBA" id="ARBA00022448"/>
    </source>
</evidence>
<evidence type="ECO:0000256" key="6">
    <source>
        <dbReference type="ARBA" id="ARBA00023136"/>
    </source>
</evidence>
<dbReference type="PRINTS" id="PR01035">
    <property type="entry name" value="TCRTETA"/>
</dbReference>
<gene>
    <name evidence="9" type="ORF">JJB07_20040</name>
</gene>